<evidence type="ECO:0000256" key="2">
    <source>
        <dbReference type="SAM" id="MobiDB-lite"/>
    </source>
</evidence>
<feature type="region of interest" description="Disordered" evidence="2">
    <location>
        <begin position="315"/>
        <end position="368"/>
    </location>
</feature>
<dbReference type="InterPro" id="IPR039976">
    <property type="entry name" value="WIT1/WIT2"/>
</dbReference>
<protein>
    <recommendedName>
        <fullName evidence="5">WPP domain-containing protein</fullName>
    </recommendedName>
</protein>
<gene>
    <name evidence="3" type="ORF">F0562_033911</name>
</gene>
<name>A0A5J5AFB4_9ASTE</name>
<organism evidence="3 4">
    <name type="scientific">Nyssa sinensis</name>
    <dbReference type="NCBI Taxonomy" id="561372"/>
    <lineage>
        <taxon>Eukaryota</taxon>
        <taxon>Viridiplantae</taxon>
        <taxon>Streptophyta</taxon>
        <taxon>Embryophyta</taxon>
        <taxon>Tracheophyta</taxon>
        <taxon>Spermatophyta</taxon>
        <taxon>Magnoliopsida</taxon>
        <taxon>eudicotyledons</taxon>
        <taxon>Gunneridae</taxon>
        <taxon>Pentapetalae</taxon>
        <taxon>asterids</taxon>
        <taxon>Cornales</taxon>
        <taxon>Nyssaceae</taxon>
        <taxon>Nyssa</taxon>
    </lineage>
</organism>
<dbReference type="AlphaFoldDB" id="A0A5J5AFB4"/>
<accession>A0A5J5AFB4</accession>
<sequence>MEEAAEVVWGRFLEAENAAEVLMGTSKELVGRLQILQFNLNCSIQREDEAKYKLQGCIEQLKGKETALQKVESSIAELMTDNSELMNAKESNEASEDQLREMDNIIDSMKENIYVTESRAESAEAKITQLTETNVELTEELGFVRTNNDTNAKKVSLLEKQVRELEIQLQHARASSEASQEQQNMLYSAIWDMEILIEELKSKVSKAEIKTENAEEQRLLLTETNLELNKELSFLRTRMECLETSLQQANDAKVASAKDVNIRTDLIRDMVIQLAMERERIQKQLYSVTVENKILVEKLQKTKWDTSARMHDNEFLSSKHDSTNATCKEASKETETESSSKSFQVDESSKDATAGETEVGSSVSANDATNVNNGAVVNVRLLRWDLVLILALAIKEEKGLSAPK</sequence>
<evidence type="ECO:0000313" key="4">
    <source>
        <dbReference type="Proteomes" id="UP000325577"/>
    </source>
</evidence>
<dbReference type="Proteomes" id="UP000325577">
    <property type="component" value="Linkage Group LG20"/>
</dbReference>
<dbReference type="PANTHER" id="PTHR35705">
    <property type="entry name" value="WPP DOMAIN-INTERACTING TAIL-ANCHORED PROTEIN 1"/>
    <property type="match status" value="1"/>
</dbReference>
<feature type="coiled-coil region" evidence="1">
    <location>
        <begin position="68"/>
        <end position="252"/>
    </location>
</feature>
<keyword evidence="1" id="KW-0175">Coiled coil</keyword>
<proteinExistence type="predicted"/>
<dbReference type="SUPFAM" id="SSF57997">
    <property type="entry name" value="Tropomyosin"/>
    <property type="match status" value="1"/>
</dbReference>
<evidence type="ECO:0000313" key="3">
    <source>
        <dbReference type="EMBL" id="KAA8529290.1"/>
    </source>
</evidence>
<dbReference type="EMBL" id="CM018044">
    <property type="protein sequence ID" value="KAA8529290.1"/>
    <property type="molecule type" value="Genomic_DNA"/>
</dbReference>
<dbReference type="PANTHER" id="PTHR35705:SF2">
    <property type="entry name" value="WPP DOMAIN-INTERACTING TAIL-ANCHORED PROTEIN 2"/>
    <property type="match status" value="1"/>
</dbReference>
<dbReference type="OrthoDB" id="1936068at2759"/>
<evidence type="ECO:0000256" key="1">
    <source>
        <dbReference type="SAM" id="Coils"/>
    </source>
</evidence>
<evidence type="ECO:0008006" key="5">
    <source>
        <dbReference type="Google" id="ProtNLM"/>
    </source>
</evidence>
<keyword evidence="4" id="KW-1185">Reference proteome</keyword>
<reference evidence="3 4" key="1">
    <citation type="submission" date="2019-09" db="EMBL/GenBank/DDBJ databases">
        <title>A chromosome-level genome assembly of the Chinese tupelo Nyssa sinensis.</title>
        <authorList>
            <person name="Yang X."/>
            <person name="Kang M."/>
            <person name="Yang Y."/>
            <person name="Xiong H."/>
            <person name="Wang M."/>
            <person name="Zhang Z."/>
            <person name="Wang Z."/>
            <person name="Wu H."/>
            <person name="Ma T."/>
            <person name="Liu J."/>
            <person name="Xi Z."/>
        </authorList>
    </citation>
    <scope>NUCLEOTIDE SEQUENCE [LARGE SCALE GENOMIC DNA]</scope>
    <source>
        <strain evidence="3">J267</strain>
        <tissue evidence="3">Leaf</tissue>
    </source>
</reference>